<name>A0A7J7GIM3_CAMSI</name>
<dbReference type="AlphaFoldDB" id="A0A7J7GIM3"/>
<keyword evidence="4" id="KW-1185">Reference proteome</keyword>
<sequence length="102" mass="10491">MVCLKPKRCSCLTDSGPALAQVAVMFKATRQCTSTAGFIVIVIVIVLQFPRPIGLPCDSHRGSLKGGTLGGGGGGGRDCEADHGGDQERGFGGSAVQGNEEW</sequence>
<dbReference type="EMBL" id="JACBKZ010000010">
    <property type="protein sequence ID" value="KAF5940643.1"/>
    <property type="molecule type" value="Genomic_DNA"/>
</dbReference>
<dbReference type="Proteomes" id="UP000593564">
    <property type="component" value="Unassembled WGS sequence"/>
</dbReference>
<accession>A0A7J7GIM3</accession>
<keyword evidence="2" id="KW-0812">Transmembrane</keyword>
<evidence type="ECO:0000313" key="3">
    <source>
        <dbReference type="EMBL" id="KAF5940643.1"/>
    </source>
</evidence>
<feature type="compositionally biased region" description="Gly residues" evidence="1">
    <location>
        <begin position="66"/>
        <end position="76"/>
    </location>
</feature>
<gene>
    <name evidence="3" type="ORF">HYC85_021810</name>
</gene>
<evidence type="ECO:0000256" key="2">
    <source>
        <dbReference type="SAM" id="Phobius"/>
    </source>
</evidence>
<organism evidence="3 4">
    <name type="scientific">Camellia sinensis</name>
    <name type="common">Tea plant</name>
    <name type="synonym">Thea sinensis</name>
    <dbReference type="NCBI Taxonomy" id="4442"/>
    <lineage>
        <taxon>Eukaryota</taxon>
        <taxon>Viridiplantae</taxon>
        <taxon>Streptophyta</taxon>
        <taxon>Embryophyta</taxon>
        <taxon>Tracheophyta</taxon>
        <taxon>Spermatophyta</taxon>
        <taxon>Magnoliopsida</taxon>
        <taxon>eudicotyledons</taxon>
        <taxon>Gunneridae</taxon>
        <taxon>Pentapetalae</taxon>
        <taxon>asterids</taxon>
        <taxon>Ericales</taxon>
        <taxon>Theaceae</taxon>
        <taxon>Camellia</taxon>
    </lineage>
</organism>
<evidence type="ECO:0000256" key="1">
    <source>
        <dbReference type="SAM" id="MobiDB-lite"/>
    </source>
</evidence>
<protein>
    <submittedName>
        <fullName evidence="3">Uncharacterized protein</fullName>
    </submittedName>
</protein>
<evidence type="ECO:0000313" key="4">
    <source>
        <dbReference type="Proteomes" id="UP000593564"/>
    </source>
</evidence>
<feature type="compositionally biased region" description="Basic and acidic residues" evidence="1">
    <location>
        <begin position="77"/>
        <end position="89"/>
    </location>
</feature>
<reference evidence="4" key="1">
    <citation type="journal article" date="2020" name="Nat. Commun.">
        <title>Genome assembly of wild tea tree DASZ reveals pedigree and selection history of tea varieties.</title>
        <authorList>
            <person name="Zhang W."/>
            <person name="Zhang Y."/>
            <person name="Qiu H."/>
            <person name="Guo Y."/>
            <person name="Wan H."/>
            <person name="Zhang X."/>
            <person name="Scossa F."/>
            <person name="Alseekh S."/>
            <person name="Zhang Q."/>
            <person name="Wang P."/>
            <person name="Xu L."/>
            <person name="Schmidt M.H."/>
            <person name="Jia X."/>
            <person name="Li D."/>
            <person name="Zhu A."/>
            <person name="Guo F."/>
            <person name="Chen W."/>
            <person name="Ni D."/>
            <person name="Usadel B."/>
            <person name="Fernie A.R."/>
            <person name="Wen W."/>
        </authorList>
    </citation>
    <scope>NUCLEOTIDE SEQUENCE [LARGE SCALE GENOMIC DNA]</scope>
    <source>
        <strain evidence="4">cv. G240</strain>
    </source>
</reference>
<keyword evidence="2" id="KW-1133">Transmembrane helix</keyword>
<keyword evidence="2" id="KW-0472">Membrane</keyword>
<feature type="transmembrane region" description="Helical" evidence="2">
    <location>
        <begin position="32"/>
        <end position="50"/>
    </location>
</feature>
<feature type="region of interest" description="Disordered" evidence="1">
    <location>
        <begin position="66"/>
        <end position="102"/>
    </location>
</feature>
<comment type="caution">
    <text evidence="3">The sequence shown here is derived from an EMBL/GenBank/DDBJ whole genome shotgun (WGS) entry which is preliminary data.</text>
</comment>
<reference evidence="3 4" key="2">
    <citation type="submission" date="2020-07" db="EMBL/GenBank/DDBJ databases">
        <title>Genome assembly of wild tea tree DASZ reveals pedigree and selection history of tea varieties.</title>
        <authorList>
            <person name="Zhang W."/>
        </authorList>
    </citation>
    <scope>NUCLEOTIDE SEQUENCE [LARGE SCALE GENOMIC DNA]</scope>
    <source>
        <strain evidence="4">cv. G240</strain>
        <tissue evidence="3">Leaf</tissue>
    </source>
</reference>
<proteinExistence type="predicted"/>